<reference evidence="2 3" key="1">
    <citation type="submission" date="2019-08" db="EMBL/GenBank/DDBJ databases">
        <title>Actinomadura sp. nov. CYP1-5 isolated from mountain soil.</title>
        <authorList>
            <person name="Songsumanus A."/>
            <person name="Kuncharoen N."/>
            <person name="Kudo T."/>
            <person name="Yuki M."/>
            <person name="Igarashi Y."/>
            <person name="Tanasupawat S."/>
        </authorList>
    </citation>
    <scope>NUCLEOTIDE SEQUENCE [LARGE SCALE GENOMIC DNA]</scope>
    <source>
        <strain evidence="2 3">GKU157</strain>
    </source>
</reference>
<name>A0A5D0UKX0_9ACTN</name>
<dbReference type="Proteomes" id="UP000322634">
    <property type="component" value="Unassembled WGS sequence"/>
</dbReference>
<comment type="caution">
    <text evidence="2">The sequence shown here is derived from an EMBL/GenBank/DDBJ whole genome shotgun (WGS) entry which is preliminary data.</text>
</comment>
<protein>
    <submittedName>
        <fullName evidence="2">DUF4360 domain-containing protein</fullName>
    </submittedName>
</protein>
<dbReference type="InterPro" id="IPR025649">
    <property type="entry name" value="DUF4360"/>
</dbReference>
<feature type="chain" id="PRO_5022745538" evidence="1">
    <location>
        <begin position="26"/>
        <end position="211"/>
    </location>
</feature>
<organism evidence="2 3">
    <name type="scientific">Actinomadura syzygii</name>
    <dbReference type="NCBI Taxonomy" id="1427538"/>
    <lineage>
        <taxon>Bacteria</taxon>
        <taxon>Bacillati</taxon>
        <taxon>Actinomycetota</taxon>
        <taxon>Actinomycetes</taxon>
        <taxon>Streptosporangiales</taxon>
        <taxon>Thermomonosporaceae</taxon>
        <taxon>Actinomadura</taxon>
    </lineage>
</organism>
<sequence>MKRKAIALFGAAAVLSALAAPVAYAAPPPPRGVTIETAEVSGPESCEKHELALSDDLNAFTITYRDYYVAAGGDLPSTDRKRCMILLRIHVPSDYTFGINRVDYRGFAELAAGARGLFRARTYFKGVIDTPEPKILDLIGPYSNNWTVADEIPPDWVVYRPCGDSRGLYLDTELRVEKGGSGSSKVNVVALDSTDGSIKSTYHIAWKTCPK</sequence>
<evidence type="ECO:0000256" key="1">
    <source>
        <dbReference type="SAM" id="SignalP"/>
    </source>
</evidence>
<gene>
    <name evidence="2" type="ORF">FXF65_00330</name>
</gene>
<dbReference type="PANTHER" id="PTHR38847:SF1">
    <property type="entry name" value="PSEUDOURIDINE SYNTHASE RSUA_RLUA-LIKE DOMAIN-CONTAINING PROTEIN"/>
    <property type="match status" value="1"/>
</dbReference>
<dbReference type="OrthoDB" id="482707at2"/>
<dbReference type="Pfam" id="PF14273">
    <property type="entry name" value="DUF4360"/>
    <property type="match status" value="1"/>
</dbReference>
<evidence type="ECO:0000313" key="3">
    <source>
        <dbReference type="Proteomes" id="UP000322634"/>
    </source>
</evidence>
<keyword evidence="3" id="KW-1185">Reference proteome</keyword>
<evidence type="ECO:0000313" key="2">
    <source>
        <dbReference type="EMBL" id="TYC18262.1"/>
    </source>
</evidence>
<feature type="signal peptide" evidence="1">
    <location>
        <begin position="1"/>
        <end position="25"/>
    </location>
</feature>
<dbReference type="PANTHER" id="PTHR38847">
    <property type="match status" value="1"/>
</dbReference>
<proteinExistence type="predicted"/>
<dbReference type="EMBL" id="VSFF01000001">
    <property type="protein sequence ID" value="TYC18262.1"/>
    <property type="molecule type" value="Genomic_DNA"/>
</dbReference>
<dbReference type="AlphaFoldDB" id="A0A5D0UKX0"/>
<keyword evidence="1" id="KW-0732">Signal</keyword>
<accession>A0A5D0UKX0</accession>
<dbReference type="RefSeq" id="WP_148347497.1">
    <property type="nucleotide sequence ID" value="NZ_JBHSBF010000019.1"/>
</dbReference>